<gene>
    <name evidence="1" type="primary">ORF95776</name>
</gene>
<feature type="non-terminal residue" evidence="1">
    <location>
        <position position="67"/>
    </location>
</feature>
<protein>
    <submittedName>
        <fullName evidence="1">Uncharacterized protein</fullName>
    </submittedName>
</protein>
<organism evidence="1">
    <name type="scientific">Arion vulgaris</name>
    <dbReference type="NCBI Taxonomy" id="1028688"/>
    <lineage>
        <taxon>Eukaryota</taxon>
        <taxon>Metazoa</taxon>
        <taxon>Spiralia</taxon>
        <taxon>Lophotrochozoa</taxon>
        <taxon>Mollusca</taxon>
        <taxon>Gastropoda</taxon>
        <taxon>Heterobranchia</taxon>
        <taxon>Euthyneura</taxon>
        <taxon>Panpulmonata</taxon>
        <taxon>Eupulmonata</taxon>
        <taxon>Stylommatophora</taxon>
        <taxon>Helicina</taxon>
        <taxon>Arionoidea</taxon>
        <taxon>Arionidae</taxon>
        <taxon>Arion</taxon>
    </lineage>
</organism>
<dbReference type="AlphaFoldDB" id="A0A0B7A3Z6"/>
<reference evidence="1" key="1">
    <citation type="submission" date="2014-12" db="EMBL/GenBank/DDBJ databases">
        <title>Insight into the proteome of Arion vulgaris.</title>
        <authorList>
            <person name="Aradska J."/>
            <person name="Bulat T."/>
            <person name="Smidak R."/>
            <person name="Sarate P."/>
            <person name="Gangsoo J."/>
            <person name="Sialana F."/>
            <person name="Bilban M."/>
            <person name="Lubec G."/>
        </authorList>
    </citation>
    <scope>NUCLEOTIDE SEQUENCE</scope>
    <source>
        <tissue evidence="1">Skin</tissue>
    </source>
</reference>
<accession>A0A0B7A3Z6</accession>
<sequence>YVRCDYGSPVSNKISMALQFYFWHHHHHQSVFVNLDYLLCCSGSSPTLFGCKPGYFRSLDESLLIEV</sequence>
<proteinExistence type="predicted"/>
<name>A0A0B7A3Z6_9EUPU</name>
<dbReference type="EMBL" id="HACG01028633">
    <property type="protein sequence ID" value="CEK75498.1"/>
    <property type="molecule type" value="Transcribed_RNA"/>
</dbReference>
<evidence type="ECO:0000313" key="1">
    <source>
        <dbReference type="EMBL" id="CEK75498.1"/>
    </source>
</evidence>
<feature type="non-terminal residue" evidence="1">
    <location>
        <position position="1"/>
    </location>
</feature>